<evidence type="ECO:0000256" key="7">
    <source>
        <dbReference type="ARBA" id="ARBA00022679"/>
    </source>
</evidence>
<evidence type="ECO:0000313" key="12">
    <source>
        <dbReference type="Proteomes" id="UP000184171"/>
    </source>
</evidence>
<dbReference type="AlphaFoldDB" id="A0A1M6C9B5"/>
<evidence type="ECO:0000313" key="11">
    <source>
        <dbReference type="EMBL" id="SHI57354.1"/>
    </source>
</evidence>
<comment type="similarity">
    <text evidence="10">Belongs to the LpxB family.</text>
</comment>
<keyword evidence="5 10" id="KW-0441">Lipid A biosynthesis</keyword>
<dbReference type="GO" id="GO:0005543">
    <property type="term" value="F:phospholipid binding"/>
    <property type="evidence" value="ECO:0007669"/>
    <property type="project" value="TreeGrafter"/>
</dbReference>
<proteinExistence type="inferred from homology"/>
<accession>A0A1M6C9B5</accession>
<evidence type="ECO:0000256" key="1">
    <source>
        <dbReference type="ARBA" id="ARBA00002056"/>
    </source>
</evidence>
<evidence type="ECO:0000256" key="4">
    <source>
        <dbReference type="ARBA" id="ARBA00022516"/>
    </source>
</evidence>
<keyword evidence="7 10" id="KW-0808">Transferase</keyword>
<keyword evidence="12" id="KW-1185">Reference proteome</keyword>
<dbReference type="Pfam" id="PF02684">
    <property type="entry name" value="LpxB"/>
    <property type="match status" value="1"/>
</dbReference>
<reference evidence="11 12" key="1">
    <citation type="submission" date="2016-11" db="EMBL/GenBank/DDBJ databases">
        <authorList>
            <person name="Jaros S."/>
            <person name="Januszkiewicz K."/>
            <person name="Wedrychowicz H."/>
        </authorList>
    </citation>
    <scope>NUCLEOTIDE SEQUENCE [LARGE SCALE GENOMIC DNA]</scope>
    <source>
        <strain evidence="11 12">DSM 5091</strain>
    </source>
</reference>
<dbReference type="GO" id="GO:0016020">
    <property type="term" value="C:membrane"/>
    <property type="evidence" value="ECO:0007669"/>
    <property type="project" value="GOC"/>
</dbReference>
<evidence type="ECO:0000256" key="6">
    <source>
        <dbReference type="ARBA" id="ARBA00022676"/>
    </source>
</evidence>
<dbReference type="NCBIfam" id="TIGR00215">
    <property type="entry name" value="lpxB"/>
    <property type="match status" value="1"/>
</dbReference>
<dbReference type="STRING" id="1122189.SAMN02745165_00446"/>
<evidence type="ECO:0000256" key="8">
    <source>
        <dbReference type="ARBA" id="ARBA00023098"/>
    </source>
</evidence>
<dbReference type="OrthoDB" id="9801642at2"/>
<evidence type="ECO:0000256" key="3">
    <source>
        <dbReference type="ARBA" id="ARBA00020902"/>
    </source>
</evidence>
<evidence type="ECO:0000256" key="5">
    <source>
        <dbReference type="ARBA" id="ARBA00022556"/>
    </source>
</evidence>
<comment type="function">
    <text evidence="1 10">Condensation of UDP-2,3-diacylglucosamine and 2,3-diacylglucosamine-1-phosphate to form lipid A disaccharide, a precursor of lipid A, a phosphorylated glycolipid that anchors the lipopolysaccharide to the outer membrane of the cell.</text>
</comment>
<dbReference type="GO" id="GO:0009245">
    <property type="term" value="P:lipid A biosynthetic process"/>
    <property type="evidence" value="ECO:0007669"/>
    <property type="project" value="UniProtKB-UniRule"/>
</dbReference>
<dbReference type="PANTHER" id="PTHR30372">
    <property type="entry name" value="LIPID-A-DISACCHARIDE SYNTHASE"/>
    <property type="match status" value="1"/>
</dbReference>
<keyword evidence="4 10" id="KW-0444">Lipid biosynthesis</keyword>
<evidence type="ECO:0000256" key="2">
    <source>
        <dbReference type="ARBA" id="ARBA00012687"/>
    </source>
</evidence>
<dbReference type="EC" id="2.4.1.182" evidence="2 10"/>
<sequence length="389" mass="43187">MAVDQPLKDKKVMIVAGESSGDLHGSNLLKSAAKDYPHLKFFGVGGERMRATGCEIIFPSDDLSVMGLVEVFGQLPRLFARFRQLKQLMQGKQRPDLLVLIDFPDFNLRLAKVAKNLGVPVLYYISPKVWAWRKGRAKIIAERVDRIALIFPFEPEIYRPFGLQADYVGNPLLDEFVANEPEGTLRSQLNVSARDKIVGIFPGSRQSEIKYIFPTLLETARKLAELKPQVKFLLPVAPSLSFEYFDREIAASGLPVTVVNENIYEVAAACDAVLTVSGTVTLQIALAGTPMVILYKVSPLSYEIGRRLINVDHVGLPNIVAGKTVVRELLQNDATPERLCRETIRILDDAAYRQDLLDGLSLVQKKMGEPGCSERVARIVAELVAQRGK</sequence>
<dbReference type="SUPFAM" id="SSF53756">
    <property type="entry name" value="UDP-Glycosyltransferase/glycogen phosphorylase"/>
    <property type="match status" value="1"/>
</dbReference>
<dbReference type="HAMAP" id="MF_00392">
    <property type="entry name" value="LpxB"/>
    <property type="match status" value="1"/>
</dbReference>
<evidence type="ECO:0000256" key="10">
    <source>
        <dbReference type="HAMAP-Rule" id="MF_00392"/>
    </source>
</evidence>
<gene>
    <name evidence="10" type="primary">lpxB</name>
    <name evidence="11" type="ORF">SAMN02745165_00446</name>
</gene>
<dbReference type="GO" id="GO:0008915">
    <property type="term" value="F:lipid-A-disaccharide synthase activity"/>
    <property type="evidence" value="ECO:0007669"/>
    <property type="project" value="UniProtKB-UniRule"/>
</dbReference>
<dbReference type="UniPathway" id="UPA00973"/>
<protein>
    <recommendedName>
        <fullName evidence="3 10">Lipid-A-disaccharide synthase</fullName>
        <ecNumber evidence="2 10">2.4.1.182</ecNumber>
    </recommendedName>
</protein>
<organism evidence="11 12">
    <name type="scientific">Malonomonas rubra DSM 5091</name>
    <dbReference type="NCBI Taxonomy" id="1122189"/>
    <lineage>
        <taxon>Bacteria</taxon>
        <taxon>Pseudomonadati</taxon>
        <taxon>Thermodesulfobacteriota</taxon>
        <taxon>Desulfuromonadia</taxon>
        <taxon>Desulfuromonadales</taxon>
        <taxon>Geopsychrobacteraceae</taxon>
        <taxon>Malonomonas</taxon>
    </lineage>
</organism>
<keyword evidence="8 10" id="KW-0443">Lipid metabolism</keyword>
<keyword evidence="6 10" id="KW-0328">Glycosyltransferase</keyword>
<comment type="pathway">
    <text evidence="10">Bacterial outer membrane biogenesis; LPS lipid A biosynthesis.</text>
</comment>
<dbReference type="InterPro" id="IPR003835">
    <property type="entry name" value="Glyco_trans_19"/>
</dbReference>
<dbReference type="EMBL" id="FQZT01000001">
    <property type="protein sequence ID" value="SHI57354.1"/>
    <property type="molecule type" value="Genomic_DNA"/>
</dbReference>
<evidence type="ECO:0000256" key="9">
    <source>
        <dbReference type="ARBA" id="ARBA00048975"/>
    </source>
</evidence>
<dbReference type="PANTHER" id="PTHR30372:SF4">
    <property type="entry name" value="LIPID-A-DISACCHARIDE SYNTHASE, MITOCHONDRIAL-RELATED"/>
    <property type="match status" value="1"/>
</dbReference>
<name>A0A1M6C9B5_MALRU</name>
<dbReference type="Proteomes" id="UP000184171">
    <property type="component" value="Unassembled WGS sequence"/>
</dbReference>
<comment type="catalytic activity">
    <reaction evidence="9 10">
        <text>a lipid X + a UDP-2-N,3-O-bis[(3R)-3-hydroxyacyl]-alpha-D-glucosamine = a lipid A disaccharide + UDP + H(+)</text>
        <dbReference type="Rhea" id="RHEA:67828"/>
        <dbReference type="ChEBI" id="CHEBI:15378"/>
        <dbReference type="ChEBI" id="CHEBI:58223"/>
        <dbReference type="ChEBI" id="CHEBI:137748"/>
        <dbReference type="ChEBI" id="CHEBI:176338"/>
        <dbReference type="ChEBI" id="CHEBI:176343"/>
        <dbReference type="EC" id="2.4.1.182"/>
    </reaction>
</comment>